<dbReference type="OrthoDB" id="61113at2759"/>
<gene>
    <name evidence="2" type="ORF">BDZ94DRAFT_1306734</name>
</gene>
<keyword evidence="1" id="KW-0812">Transmembrane</keyword>
<dbReference type="Proteomes" id="UP000807353">
    <property type="component" value="Unassembled WGS sequence"/>
</dbReference>
<accession>A0A9P5YB40</accession>
<organism evidence="2 3">
    <name type="scientific">Collybia nuda</name>
    <dbReference type="NCBI Taxonomy" id="64659"/>
    <lineage>
        <taxon>Eukaryota</taxon>
        <taxon>Fungi</taxon>
        <taxon>Dikarya</taxon>
        <taxon>Basidiomycota</taxon>
        <taxon>Agaricomycotina</taxon>
        <taxon>Agaricomycetes</taxon>
        <taxon>Agaricomycetidae</taxon>
        <taxon>Agaricales</taxon>
        <taxon>Tricholomatineae</taxon>
        <taxon>Clitocybaceae</taxon>
        <taxon>Collybia</taxon>
    </lineage>
</organism>
<reference evidence="2" key="1">
    <citation type="submission" date="2020-11" db="EMBL/GenBank/DDBJ databases">
        <authorList>
            <consortium name="DOE Joint Genome Institute"/>
            <person name="Ahrendt S."/>
            <person name="Riley R."/>
            <person name="Andreopoulos W."/>
            <person name="Labutti K."/>
            <person name="Pangilinan J."/>
            <person name="Ruiz-Duenas F.J."/>
            <person name="Barrasa J.M."/>
            <person name="Sanchez-Garcia M."/>
            <person name="Camarero S."/>
            <person name="Miyauchi S."/>
            <person name="Serrano A."/>
            <person name="Linde D."/>
            <person name="Babiker R."/>
            <person name="Drula E."/>
            <person name="Ayuso-Fernandez I."/>
            <person name="Pacheco R."/>
            <person name="Padilla G."/>
            <person name="Ferreira P."/>
            <person name="Barriuso J."/>
            <person name="Kellner H."/>
            <person name="Castanera R."/>
            <person name="Alfaro M."/>
            <person name="Ramirez L."/>
            <person name="Pisabarro A.G."/>
            <person name="Kuo A."/>
            <person name="Tritt A."/>
            <person name="Lipzen A."/>
            <person name="He G."/>
            <person name="Yan M."/>
            <person name="Ng V."/>
            <person name="Cullen D."/>
            <person name="Martin F."/>
            <person name="Rosso M.-N."/>
            <person name="Henrissat B."/>
            <person name="Hibbett D."/>
            <person name="Martinez A.T."/>
            <person name="Grigoriev I.V."/>
        </authorList>
    </citation>
    <scope>NUCLEOTIDE SEQUENCE</scope>
    <source>
        <strain evidence="2">CBS 247.69</strain>
    </source>
</reference>
<name>A0A9P5YB40_9AGAR</name>
<protein>
    <recommendedName>
        <fullName evidence="4">Ubiquitin 3 binding protein But2 C-terminal domain-containing protein</fullName>
    </recommendedName>
</protein>
<feature type="transmembrane region" description="Helical" evidence="1">
    <location>
        <begin position="47"/>
        <end position="72"/>
    </location>
</feature>
<evidence type="ECO:0000313" key="3">
    <source>
        <dbReference type="Proteomes" id="UP000807353"/>
    </source>
</evidence>
<keyword evidence="1" id="KW-1133">Transmembrane helix</keyword>
<proteinExistence type="predicted"/>
<sequence length="311" mass="34923">MHLVNSSGEFQLETMYGDEEQDRLLPDGCTTSLESSVVVERKPRSPMAVVIALLILLVTVDIGACLYIGYYLHIALSYQDLEVSEYRNPYVNLEKLYSLKNSTTRYKPIVNTPRLAVQVSSLHPDHLYDPKHHIYEPKFGTLSPPDKHLIVNPNTHTLVQFRTIDFGMEKCSLFLRLPPISASVPHGFHFDNNTVLDVCSLDIDQPIDTRVLTWAHRPRCKHDIGTFIARPGQEVPLISSGSSDSYTFPCKWGTLHAFEISCSAETPQCGIDIWSNEDAAWGMLSILYLAGVFIGLMLSMAGLAMYQFQTV</sequence>
<evidence type="ECO:0000256" key="1">
    <source>
        <dbReference type="SAM" id="Phobius"/>
    </source>
</evidence>
<evidence type="ECO:0008006" key="4">
    <source>
        <dbReference type="Google" id="ProtNLM"/>
    </source>
</evidence>
<feature type="transmembrane region" description="Helical" evidence="1">
    <location>
        <begin position="286"/>
        <end position="308"/>
    </location>
</feature>
<evidence type="ECO:0000313" key="2">
    <source>
        <dbReference type="EMBL" id="KAF9466024.1"/>
    </source>
</evidence>
<comment type="caution">
    <text evidence="2">The sequence shown here is derived from an EMBL/GenBank/DDBJ whole genome shotgun (WGS) entry which is preliminary data.</text>
</comment>
<dbReference type="AlphaFoldDB" id="A0A9P5YB40"/>
<dbReference type="EMBL" id="MU150244">
    <property type="protein sequence ID" value="KAF9466024.1"/>
    <property type="molecule type" value="Genomic_DNA"/>
</dbReference>
<keyword evidence="3" id="KW-1185">Reference proteome</keyword>
<keyword evidence="1" id="KW-0472">Membrane</keyword>